<dbReference type="GO" id="GO:0006355">
    <property type="term" value="P:regulation of DNA-templated transcription"/>
    <property type="evidence" value="ECO:0007669"/>
    <property type="project" value="InterPro"/>
</dbReference>
<accession>A0A2M8IVZ4</accession>
<keyword evidence="1 3" id="KW-0238">DNA-binding</keyword>
<gene>
    <name evidence="6" type="ORF">CVM52_20970</name>
</gene>
<dbReference type="CDD" id="cd00383">
    <property type="entry name" value="trans_reg_C"/>
    <property type="match status" value="1"/>
</dbReference>
<evidence type="ECO:0000259" key="4">
    <source>
        <dbReference type="PROSITE" id="PS50110"/>
    </source>
</evidence>
<dbReference type="AlphaFoldDB" id="A0A2M8IVZ4"/>
<dbReference type="InterPro" id="IPR001867">
    <property type="entry name" value="OmpR/PhoB-type_DNA-bd"/>
</dbReference>
<dbReference type="InterPro" id="IPR001789">
    <property type="entry name" value="Sig_transdc_resp-reg_receiver"/>
</dbReference>
<evidence type="ECO:0000256" key="3">
    <source>
        <dbReference type="PROSITE-ProRule" id="PRU01091"/>
    </source>
</evidence>
<dbReference type="Pfam" id="PF00486">
    <property type="entry name" value="Trans_reg_C"/>
    <property type="match status" value="1"/>
</dbReference>
<dbReference type="PROSITE" id="PS51755">
    <property type="entry name" value="OMPR_PHOB"/>
    <property type="match status" value="1"/>
</dbReference>
<dbReference type="SUPFAM" id="SSF46894">
    <property type="entry name" value="C-terminal effector domain of the bipartite response regulators"/>
    <property type="match status" value="1"/>
</dbReference>
<sequence>MFINLFGKSFETRYACTGDVAGTYEVRPMSGPCLVFDLNAARKSLVLRVLERAGLNGVIDSADAAQVGETLARPLPLYLAVIAVCDPPEAALGLLSRLRVACPGCLILAIDSVESEDSTARCFSAGAHDVLRLPFRVSEFEARLAQGLTRMAPQKARIAEVAHEMIAQLDLTQAEARVLRVLAARQGQIVTRDDLSMHLYGMPWTYGDRRFDVHVTRIRQKLQRAEDSLFTIRTIRSSGYTLDYTGLSGA</sequence>
<evidence type="ECO:0000313" key="7">
    <source>
        <dbReference type="Proteomes" id="UP000231553"/>
    </source>
</evidence>
<name>A0A2M8IVZ4_9RHOB</name>
<feature type="domain" description="Response regulatory" evidence="4">
    <location>
        <begin position="32"/>
        <end position="148"/>
    </location>
</feature>
<comment type="caution">
    <text evidence="2">Lacks conserved residue(s) required for the propagation of feature annotation.</text>
</comment>
<dbReference type="GO" id="GO:0000160">
    <property type="term" value="P:phosphorelay signal transduction system"/>
    <property type="evidence" value="ECO:0007669"/>
    <property type="project" value="InterPro"/>
</dbReference>
<dbReference type="PROSITE" id="PS50110">
    <property type="entry name" value="RESPONSE_REGULATORY"/>
    <property type="match status" value="1"/>
</dbReference>
<evidence type="ECO:0000256" key="2">
    <source>
        <dbReference type="PROSITE-ProRule" id="PRU00169"/>
    </source>
</evidence>
<dbReference type="SUPFAM" id="SSF52172">
    <property type="entry name" value="CheY-like"/>
    <property type="match status" value="1"/>
</dbReference>
<feature type="DNA-binding region" description="OmpR/PhoB-type" evidence="3">
    <location>
        <begin position="141"/>
        <end position="244"/>
    </location>
</feature>
<dbReference type="GO" id="GO:0003677">
    <property type="term" value="F:DNA binding"/>
    <property type="evidence" value="ECO:0007669"/>
    <property type="project" value="UniProtKB-UniRule"/>
</dbReference>
<keyword evidence="7" id="KW-1185">Reference proteome</keyword>
<protein>
    <recommendedName>
        <fullName evidence="8">OmpR/PhoB-type domain-containing protein</fullName>
    </recommendedName>
</protein>
<reference evidence="6 7" key="1">
    <citation type="journal article" date="2018" name="Int. J. Syst. Evol. Microbiol.">
        <title>Pseudooceanicola lipolyticus sp. nov., a marine alphaproteobacterium, reclassification of Oceanicola flagellatus as Pseudooceanicola flagellatus comb. nov. and emended description of the genus Pseudooceanicola.</title>
        <authorList>
            <person name="Huang M.-M."/>
            <person name="Guo L.-L."/>
            <person name="Wu Y.-H."/>
            <person name="Lai Q.-L."/>
            <person name="Shao Z.-Z."/>
            <person name="Wang C.-S."/>
            <person name="Wu M."/>
            <person name="Xu X.-W."/>
        </authorList>
    </citation>
    <scope>NUCLEOTIDE SEQUENCE [LARGE SCALE GENOMIC DNA]</scope>
    <source>
        <strain evidence="6 7">157</strain>
    </source>
</reference>
<evidence type="ECO:0000256" key="1">
    <source>
        <dbReference type="ARBA" id="ARBA00023125"/>
    </source>
</evidence>
<comment type="caution">
    <text evidence="6">The sequence shown here is derived from an EMBL/GenBank/DDBJ whole genome shotgun (WGS) entry which is preliminary data.</text>
</comment>
<dbReference type="InterPro" id="IPR036388">
    <property type="entry name" value="WH-like_DNA-bd_sf"/>
</dbReference>
<dbReference type="SMART" id="SM00862">
    <property type="entry name" value="Trans_reg_C"/>
    <property type="match status" value="1"/>
</dbReference>
<proteinExistence type="predicted"/>
<dbReference type="Gene3D" id="1.10.10.10">
    <property type="entry name" value="Winged helix-like DNA-binding domain superfamily/Winged helix DNA-binding domain"/>
    <property type="match status" value="1"/>
</dbReference>
<evidence type="ECO:0008006" key="8">
    <source>
        <dbReference type="Google" id="ProtNLM"/>
    </source>
</evidence>
<dbReference type="Proteomes" id="UP000231553">
    <property type="component" value="Unassembled WGS sequence"/>
</dbReference>
<feature type="domain" description="OmpR/PhoB-type" evidence="5">
    <location>
        <begin position="141"/>
        <end position="244"/>
    </location>
</feature>
<dbReference type="Gene3D" id="3.40.50.2300">
    <property type="match status" value="1"/>
</dbReference>
<evidence type="ECO:0000259" key="5">
    <source>
        <dbReference type="PROSITE" id="PS51755"/>
    </source>
</evidence>
<organism evidence="6 7">
    <name type="scientific">Pseudooceanicola lipolyticus</name>
    <dbReference type="NCBI Taxonomy" id="2029104"/>
    <lineage>
        <taxon>Bacteria</taxon>
        <taxon>Pseudomonadati</taxon>
        <taxon>Pseudomonadota</taxon>
        <taxon>Alphaproteobacteria</taxon>
        <taxon>Rhodobacterales</taxon>
        <taxon>Paracoccaceae</taxon>
        <taxon>Pseudooceanicola</taxon>
    </lineage>
</organism>
<dbReference type="InterPro" id="IPR016032">
    <property type="entry name" value="Sig_transdc_resp-reg_C-effctor"/>
</dbReference>
<dbReference type="EMBL" id="PGTB01000150">
    <property type="protein sequence ID" value="PJE34697.1"/>
    <property type="molecule type" value="Genomic_DNA"/>
</dbReference>
<dbReference type="InterPro" id="IPR011006">
    <property type="entry name" value="CheY-like_superfamily"/>
</dbReference>
<evidence type="ECO:0000313" key="6">
    <source>
        <dbReference type="EMBL" id="PJE34697.1"/>
    </source>
</evidence>